<dbReference type="Proteomes" id="UP000623467">
    <property type="component" value="Unassembled WGS sequence"/>
</dbReference>
<organism evidence="1 2">
    <name type="scientific">Mycena sanguinolenta</name>
    <dbReference type="NCBI Taxonomy" id="230812"/>
    <lineage>
        <taxon>Eukaryota</taxon>
        <taxon>Fungi</taxon>
        <taxon>Dikarya</taxon>
        <taxon>Basidiomycota</taxon>
        <taxon>Agaricomycotina</taxon>
        <taxon>Agaricomycetes</taxon>
        <taxon>Agaricomycetidae</taxon>
        <taxon>Agaricales</taxon>
        <taxon>Marasmiineae</taxon>
        <taxon>Mycenaceae</taxon>
        <taxon>Mycena</taxon>
    </lineage>
</organism>
<protein>
    <submittedName>
        <fullName evidence="1">Uncharacterized protein</fullName>
    </submittedName>
</protein>
<gene>
    <name evidence="1" type="ORF">MSAN_00223700</name>
</gene>
<accession>A0A8H7DMN8</accession>
<dbReference type="EMBL" id="JACAZH010000001">
    <property type="protein sequence ID" value="KAF7377998.1"/>
    <property type="molecule type" value="Genomic_DNA"/>
</dbReference>
<dbReference type="AlphaFoldDB" id="A0A8H7DMN8"/>
<proteinExistence type="predicted"/>
<evidence type="ECO:0000313" key="1">
    <source>
        <dbReference type="EMBL" id="KAF7377998.1"/>
    </source>
</evidence>
<reference evidence="1" key="1">
    <citation type="submission" date="2020-05" db="EMBL/GenBank/DDBJ databases">
        <title>Mycena genomes resolve the evolution of fungal bioluminescence.</title>
        <authorList>
            <person name="Tsai I.J."/>
        </authorList>
    </citation>
    <scope>NUCLEOTIDE SEQUENCE</scope>
    <source>
        <strain evidence="1">160909Yilan</strain>
    </source>
</reference>
<sequence>MAQENQTKTISSSSAVSTMCQADYAKNVYISAIGGTGGSGGAGDTKGKIVIWGDKLKEVLHEWLTPPKVILWYWEKCTKLNGD</sequence>
<comment type="caution">
    <text evidence="1">The sequence shown here is derived from an EMBL/GenBank/DDBJ whole genome shotgun (WGS) entry which is preliminary data.</text>
</comment>
<keyword evidence="2" id="KW-1185">Reference proteome</keyword>
<evidence type="ECO:0000313" key="2">
    <source>
        <dbReference type="Proteomes" id="UP000623467"/>
    </source>
</evidence>
<name>A0A8H7DMN8_9AGAR</name>